<dbReference type="Pfam" id="PF00072">
    <property type="entry name" value="Response_reg"/>
    <property type="match status" value="1"/>
</dbReference>
<dbReference type="GO" id="GO:0000160">
    <property type="term" value="P:phosphorelay signal transduction system"/>
    <property type="evidence" value="ECO:0007669"/>
    <property type="project" value="InterPro"/>
</dbReference>
<feature type="modified residue" description="4-aspartylphosphate" evidence="7">
    <location>
        <position position="57"/>
    </location>
</feature>
<evidence type="ECO:0000256" key="4">
    <source>
        <dbReference type="ARBA" id="ARBA00023125"/>
    </source>
</evidence>
<evidence type="ECO:0000256" key="7">
    <source>
        <dbReference type="PROSITE-ProRule" id="PRU00169"/>
    </source>
</evidence>
<name>A0A9W5YDC3_9FIRM</name>
<reference evidence="9" key="1">
    <citation type="submission" date="2022-06" db="EMBL/GenBank/DDBJ databases">
        <title>Vallitalea longa sp. nov., an anaerobic bacterium isolated from marine sediment.</title>
        <authorList>
            <person name="Hirano S."/>
            <person name="Terahara T."/>
            <person name="Mori K."/>
            <person name="Hamada M."/>
            <person name="Matsumoto R."/>
            <person name="Kobayashi T."/>
        </authorList>
    </citation>
    <scope>NUCLEOTIDE SEQUENCE</scope>
    <source>
        <strain evidence="9">SH18-1</strain>
    </source>
</reference>
<proteinExistence type="predicted"/>
<comment type="function">
    <text evidence="6">May play the central regulatory role in sporulation. It may be an element of the effector pathway responsible for the activation of sporulation genes in response to nutritional stress. Spo0A may act in concert with spo0H (a sigma factor) to control the expression of some genes that are critical to the sporulation process.</text>
</comment>
<dbReference type="PANTHER" id="PTHR43214:SF24">
    <property type="entry name" value="TRANSCRIPTIONAL REGULATORY PROTEIN NARL-RELATED"/>
    <property type="match status" value="1"/>
</dbReference>
<accession>A0A9W5YDC3</accession>
<dbReference type="InterPro" id="IPR058245">
    <property type="entry name" value="NreC/VraR/RcsB-like_REC"/>
</dbReference>
<dbReference type="Gene3D" id="3.40.50.2300">
    <property type="match status" value="1"/>
</dbReference>
<dbReference type="SUPFAM" id="SSF46894">
    <property type="entry name" value="C-terminal effector domain of the bipartite response regulators"/>
    <property type="match status" value="1"/>
</dbReference>
<dbReference type="RefSeq" id="WP_281819209.1">
    <property type="nucleotide sequence ID" value="NZ_BRLB01000022.1"/>
</dbReference>
<keyword evidence="3" id="KW-0805">Transcription regulation</keyword>
<keyword evidence="2 7" id="KW-0597">Phosphoprotein</keyword>
<dbReference type="InterPro" id="IPR016032">
    <property type="entry name" value="Sig_transdc_resp-reg_C-effctor"/>
</dbReference>
<dbReference type="EMBL" id="BRLB01000022">
    <property type="protein sequence ID" value="GKX31882.1"/>
    <property type="molecule type" value="Genomic_DNA"/>
</dbReference>
<dbReference type="GO" id="GO:0006355">
    <property type="term" value="P:regulation of DNA-templated transcription"/>
    <property type="evidence" value="ECO:0007669"/>
    <property type="project" value="InterPro"/>
</dbReference>
<keyword evidence="4 9" id="KW-0238">DNA-binding</keyword>
<keyword evidence="10" id="KW-1185">Reference proteome</keyword>
<dbReference type="SMART" id="SM00448">
    <property type="entry name" value="REC"/>
    <property type="match status" value="1"/>
</dbReference>
<evidence type="ECO:0000313" key="9">
    <source>
        <dbReference type="EMBL" id="GKX31882.1"/>
    </source>
</evidence>
<dbReference type="SUPFAM" id="SSF52172">
    <property type="entry name" value="CheY-like"/>
    <property type="match status" value="1"/>
</dbReference>
<dbReference type="AlphaFoldDB" id="A0A9W5YDC3"/>
<dbReference type="InterPro" id="IPR000792">
    <property type="entry name" value="Tscrpt_reg_LuxR_C"/>
</dbReference>
<dbReference type="Proteomes" id="UP001144256">
    <property type="component" value="Unassembled WGS sequence"/>
</dbReference>
<evidence type="ECO:0000256" key="1">
    <source>
        <dbReference type="ARBA" id="ARBA00018672"/>
    </source>
</evidence>
<gene>
    <name evidence="9" type="ORF">SH1V18_43620</name>
</gene>
<dbReference type="InterPro" id="IPR001789">
    <property type="entry name" value="Sig_transdc_resp-reg_receiver"/>
</dbReference>
<protein>
    <recommendedName>
        <fullName evidence="1">Stage 0 sporulation protein A homolog</fullName>
    </recommendedName>
</protein>
<dbReference type="CDD" id="cd17535">
    <property type="entry name" value="REC_NarL-like"/>
    <property type="match status" value="1"/>
</dbReference>
<keyword evidence="5" id="KW-0804">Transcription</keyword>
<dbReference type="PROSITE" id="PS50110">
    <property type="entry name" value="RESPONSE_REGULATORY"/>
    <property type="match status" value="1"/>
</dbReference>
<evidence type="ECO:0000256" key="3">
    <source>
        <dbReference type="ARBA" id="ARBA00023015"/>
    </source>
</evidence>
<evidence type="ECO:0000259" key="8">
    <source>
        <dbReference type="PROSITE" id="PS50110"/>
    </source>
</evidence>
<evidence type="ECO:0000256" key="6">
    <source>
        <dbReference type="ARBA" id="ARBA00024867"/>
    </source>
</evidence>
<evidence type="ECO:0000313" key="10">
    <source>
        <dbReference type="Proteomes" id="UP001144256"/>
    </source>
</evidence>
<sequence>MSDKVKVAIAEDIKVLREDFCELVNNEDDMIVVGAAANGREVIEIADNKDVDLILMDIEMEKYHDGIEAAQNILQYHSNIAIVFLTIHEDDETVFNAFATGAVDYVVKSSPYEEILESIRNAVKGKSVIRSNIAAKIRNEFSRMKRNEESLLFVFDIISKLTPTERELIKLLLMSMKVSEIAKNRHVEVVTIKSQINSLLKKFQKRRTKEIVSMIRKLQIEYLFE</sequence>
<dbReference type="PANTHER" id="PTHR43214">
    <property type="entry name" value="TWO-COMPONENT RESPONSE REGULATOR"/>
    <property type="match status" value="1"/>
</dbReference>
<comment type="caution">
    <text evidence="9">The sequence shown here is derived from an EMBL/GenBank/DDBJ whole genome shotgun (WGS) entry which is preliminary data.</text>
</comment>
<evidence type="ECO:0000256" key="2">
    <source>
        <dbReference type="ARBA" id="ARBA00022553"/>
    </source>
</evidence>
<organism evidence="9 10">
    <name type="scientific">Vallitalea longa</name>
    <dbReference type="NCBI Taxonomy" id="2936439"/>
    <lineage>
        <taxon>Bacteria</taxon>
        <taxon>Bacillati</taxon>
        <taxon>Bacillota</taxon>
        <taxon>Clostridia</taxon>
        <taxon>Lachnospirales</taxon>
        <taxon>Vallitaleaceae</taxon>
        <taxon>Vallitalea</taxon>
    </lineage>
</organism>
<evidence type="ECO:0000256" key="5">
    <source>
        <dbReference type="ARBA" id="ARBA00023163"/>
    </source>
</evidence>
<dbReference type="GO" id="GO:0003677">
    <property type="term" value="F:DNA binding"/>
    <property type="evidence" value="ECO:0007669"/>
    <property type="project" value="UniProtKB-KW"/>
</dbReference>
<dbReference type="InterPro" id="IPR039420">
    <property type="entry name" value="WalR-like"/>
</dbReference>
<feature type="domain" description="Response regulatory" evidence="8">
    <location>
        <begin position="6"/>
        <end position="123"/>
    </location>
</feature>
<dbReference type="SMART" id="SM00421">
    <property type="entry name" value="HTH_LUXR"/>
    <property type="match status" value="1"/>
</dbReference>
<dbReference type="InterPro" id="IPR011006">
    <property type="entry name" value="CheY-like_superfamily"/>
</dbReference>